<dbReference type="InterPro" id="IPR030381">
    <property type="entry name" value="G_DYNAMIN_dom"/>
</dbReference>
<dbReference type="PANTHER" id="PTHR11566:SF225">
    <property type="entry name" value="INTERFERON-INDUCED GTP-BINDING PROTEIN MX-RELATED"/>
    <property type="match status" value="1"/>
</dbReference>
<reference evidence="9 10" key="1">
    <citation type="submission" date="2024-02" db="EMBL/GenBank/DDBJ databases">
        <title>Chromosome-level genome assembly of the Eurasian Minnow (Phoxinus phoxinus).</title>
        <authorList>
            <person name="Oriowo T.O."/>
            <person name="Martin S."/>
            <person name="Stange M."/>
            <person name="Chrysostomakis Y."/>
            <person name="Brown T."/>
            <person name="Winkler S."/>
            <person name="Kukowka S."/>
            <person name="Myers E.W."/>
            <person name="Bohne A."/>
        </authorList>
    </citation>
    <scope>NUCLEOTIDE SEQUENCE [LARGE SCALE GENOMIC DNA]</scope>
    <source>
        <strain evidence="9">ZFMK-TIS-60720</strain>
        <tissue evidence="9">Whole Organism</tissue>
    </source>
</reference>
<feature type="region of interest" description="Disordered" evidence="6">
    <location>
        <begin position="1"/>
        <end position="39"/>
    </location>
</feature>
<keyword evidence="3 5" id="KW-0547">Nucleotide-binding</keyword>
<dbReference type="SMART" id="SM00053">
    <property type="entry name" value="DYNc"/>
    <property type="match status" value="1"/>
</dbReference>
<dbReference type="EMBL" id="JAYKXH010000025">
    <property type="protein sequence ID" value="KAK7121471.1"/>
    <property type="molecule type" value="Genomic_DNA"/>
</dbReference>
<evidence type="ECO:0000313" key="10">
    <source>
        <dbReference type="Proteomes" id="UP001364617"/>
    </source>
</evidence>
<evidence type="ECO:0000256" key="2">
    <source>
        <dbReference type="ARBA" id="ARBA00022490"/>
    </source>
</evidence>
<feature type="compositionally biased region" description="Polar residues" evidence="6">
    <location>
        <begin position="1"/>
        <end position="11"/>
    </location>
</feature>
<dbReference type="Pfam" id="PF00350">
    <property type="entry name" value="Dynamin_N"/>
    <property type="match status" value="1"/>
</dbReference>
<dbReference type="GO" id="GO:0005886">
    <property type="term" value="C:plasma membrane"/>
    <property type="evidence" value="ECO:0007669"/>
    <property type="project" value="TreeGrafter"/>
</dbReference>
<dbReference type="FunFam" id="3.40.50.300:FF:000621">
    <property type="entry name" value="Interferon-induced GTP-binding protein Mx1"/>
    <property type="match status" value="1"/>
</dbReference>
<dbReference type="InterPro" id="IPR020850">
    <property type="entry name" value="GED_dom"/>
</dbReference>
<protein>
    <submittedName>
        <fullName evidence="9">Uncharacterized protein</fullName>
    </submittedName>
</protein>
<dbReference type="InterPro" id="IPR019762">
    <property type="entry name" value="Dynamin_GTPase_CS"/>
</dbReference>
<gene>
    <name evidence="9" type="ORF">R3I93_022534</name>
</gene>
<comment type="caution">
    <text evidence="9">The sequence shown here is derived from an EMBL/GenBank/DDBJ whole genome shotgun (WGS) entry which is preliminary data.</text>
</comment>
<accession>A0AAN9C449</accession>
<dbReference type="Pfam" id="PF01031">
    <property type="entry name" value="Dynamin_M"/>
    <property type="match status" value="1"/>
</dbReference>
<dbReference type="GO" id="GO:0051607">
    <property type="term" value="P:defense response to virus"/>
    <property type="evidence" value="ECO:0007669"/>
    <property type="project" value="TreeGrafter"/>
</dbReference>
<dbReference type="GO" id="GO:0005874">
    <property type="term" value="C:microtubule"/>
    <property type="evidence" value="ECO:0007669"/>
    <property type="project" value="TreeGrafter"/>
</dbReference>
<dbReference type="Proteomes" id="UP001364617">
    <property type="component" value="Unassembled WGS sequence"/>
</dbReference>
<dbReference type="GO" id="GO:0031623">
    <property type="term" value="P:receptor internalization"/>
    <property type="evidence" value="ECO:0007669"/>
    <property type="project" value="TreeGrafter"/>
</dbReference>
<dbReference type="SUPFAM" id="SSF52540">
    <property type="entry name" value="P-loop containing nucleoside triphosphate hydrolases"/>
    <property type="match status" value="1"/>
</dbReference>
<dbReference type="GO" id="GO:0003924">
    <property type="term" value="F:GTPase activity"/>
    <property type="evidence" value="ECO:0007669"/>
    <property type="project" value="InterPro"/>
</dbReference>
<dbReference type="Gene3D" id="1.20.120.1240">
    <property type="entry name" value="Dynamin, middle domain"/>
    <property type="match status" value="1"/>
</dbReference>
<dbReference type="FunFam" id="1.20.120.1240:FF:000007">
    <property type="entry name" value="Interferon-induced GTP-binding protein Mx1"/>
    <property type="match status" value="1"/>
</dbReference>
<dbReference type="InterPro" id="IPR000375">
    <property type="entry name" value="Dynamin_stalk"/>
</dbReference>
<sequence length="681" mass="77025">MSTSDLHSALSSPLRRNAYDDDEDSDSSQNESQKMKGAVHSHLEENIRPFIDLIDTLRSVGIQKDLALPTIAVIGDQSSGKSSVLEALSGVALPRGSGIVTRCPLELRLKKVTGGVKWKAVLSYRKKDSAFVAGPIKPSKLANGNVPHPTYDVKKFEFGDPSLVEEYVTAAQNELAGKGVGICDELITLEVMSPDVCDLTLIDLPGIARVPVKGQPQDIGNQIKNLIMKFIEKQETINLVVVPCNTDIATTEALKMAQEVDHDGRRTVAILTKPDLIDKGTEKDILAIVHNKVIPLHKGYTMVKCRGQQQIDNNIPLEEATQIERDFFQNHDHFRDLLNEDKATIKCLAVKLTQNLVDHIKKSLPQLNQQIKKKLWDVKNELKEYETGPPEDLKGAKQFLTETLKRFNDQINSLSSGEQMSEENLFVQLRAEFKKWNDHLNSTKTSFRNSKELSQKNRGRELLGFSNYRWFESLLQKHVAKLKNPAIELLYTIKDIIITHLTGVVSECFKNYSVLQNIAKDKINNIQLTQQEKTEKRILEQFKMENRVYTQDPIYLKVLSEITNEKFSEDQLPIFDKNCKYSKMMEAYYEIVVQRMADQLPMMISFFMLTQTAELLSTDILSLLDGAEVRELLFEDSDVSRKRKELRERLDRLSAAQEAISTFSRAGFPMGVPSGESRGVV</sequence>
<dbReference type="GO" id="GO:0016185">
    <property type="term" value="P:synaptic vesicle budding from presynaptic endocytic zone membrane"/>
    <property type="evidence" value="ECO:0007669"/>
    <property type="project" value="TreeGrafter"/>
</dbReference>
<comment type="subcellular location">
    <subcellularLocation>
        <location evidence="1">Cytoplasm</location>
    </subcellularLocation>
</comment>
<keyword evidence="2" id="KW-0963">Cytoplasm</keyword>
<dbReference type="PROSITE" id="PS00410">
    <property type="entry name" value="G_DYNAMIN_1"/>
    <property type="match status" value="1"/>
</dbReference>
<evidence type="ECO:0000256" key="1">
    <source>
        <dbReference type="ARBA" id="ARBA00004496"/>
    </source>
</evidence>
<dbReference type="InterPro" id="IPR003130">
    <property type="entry name" value="GED"/>
</dbReference>
<name>A0AAN9C449_9TELE</name>
<keyword evidence="10" id="KW-1185">Reference proteome</keyword>
<dbReference type="GO" id="GO:0098793">
    <property type="term" value="C:presynapse"/>
    <property type="evidence" value="ECO:0007669"/>
    <property type="project" value="GOC"/>
</dbReference>
<evidence type="ECO:0000259" key="7">
    <source>
        <dbReference type="PROSITE" id="PS51388"/>
    </source>
</evidence>
<feature type="domain" description="Dynamin-type G" evidence="8">
    <location>
        <begin position="65"/>
        <end position="365"/>
    </location>
</feature>
<dbReference type="AlphaFoldDB" id="A0AAN9C449"/>
<comment type="similarity">
    <text evidence="5">Belongs to the TRAFAC class dynamin-like GTPase superfamily. Dynamin/Fzo/YdjA family.</text>
</comment>
<dbReference type="CDD" id="cd08771">
    <property type="entry name" value="DLP_1"/>
    <property type="match status" value="1"/>
</dbReference>
<evidence type="ECO:0000259" key="8">
    <source>
        <dbReference type="PROSITE" id="PS51718"/>
    </source>
</evidence>
<dbReference type="GO" id="GO:0008017">
    <property type="term" value="F:microtubule binding"/>
    <property type="evidence" value="ECO:0007669"/>
    <property type="project" value="TreeGrafter"/>
</dbReference>
<evidence type="ECO:0000256" key="4">
    <source>
        <dbReference type="ARBA" id="ARBA00023134"/>
    </source>
</evidence>
<dbReference type="GO" id="GO:0005737">
    <property type="term" value="C:cytoplasm"/>
    <property type="evidence" value="ECO:0007669"/>
    <property type="project" value="UniProtKB-SubCell"/>
</dbReference>
<dbReference type="GO" id="GO:0005525">
    <property type="term" value="F:GTP binding"/>
    <property type="evidence" value="ECO:0007669"/>
    <property type="project" value="UniProtKB-KW"/>
</dbReference>
<keyword evidence="4 5" id="KW-0342">GTP-binding</keyword>
<proteinExistence type="inferred from homology"/>
<dbReference type="PRINTS" id="PR00195">
    <property type="entry name" value="DYNAMIN"/>
</dbReference>
<feature type="domain" description="GED" evidence="7">
    <location>
        <begin position="578"/>
        <end position="668"/>
    </location>
</feature>
<dbReference type="Gene3D" id="3.40.50.300">
    <property type="entry name" value="P-loop containing nucleotide triphosphate hydrolases"/>
    <property type="match status" value="1"/>
</dbReference>
<evidence type="ECO:0000313" key="9">
    <source>
        <dbReference type="EMBL" id="KAK7121471.1"/>
    </source>
</evidence>
<dbReference type="PROSITE" id="PS51388">
    <property type="entry name" value="GED"/>
    <property type="match status" value="1"/>
</dbReference>
<dbReference type="InterPro" id="IPR001401">
    <property type="entry name" value="Dynamin_GTPase"/>
</dbReference>
<dbReference type="PROSITE" id="PS51718">
    <property type="entry name" value="G_DYNAMIN_2"/>
    <property type="match status" value="1"/>
</dbReference>
<dbReference type="InterPro" id="IPR022812">
    <property type="entry name" value="Dynamin"/>
</dbReference>
<dbReference type="GO" id="GO:0005634">
    <property type="term" value="C:nucleus"/>
    <property type="evidence" value="ECO:0007669"/>
    <property type="project" value="TreeGrafter"/>
</dbReference>
<dbReference type="InterPro" id="IPR027417">
    <property type="entry name" value="P-loop_NTPase"/>
</dbReference>
<evidence type="ECO:0000256" key="5">
    <source>
        <dbReference type="RuleBase" id="RU003932"/>
    </source>
</evidence>
<evidence type="ECO:0000256" key="6">
    <source>
        <dbReference type="SAM" id="MobiDB-lite"/>
    </source>
</evidence>
<evidence type="ECO:0000256" key="3">
    <source>
        <dbReference type="ARBA" id="ARBA00022741"/>
    </source>
</evidence>
<dbReference type="InterPro" id="IPR045063">
    <property type="entry name" value="Dynamin_N"/>
</dbReference>
<organism evidence="9 10">
    <name type="scientific">Phoxinus phoxinus</name>
    <name type="common">Eurasian minnow</name>
    <dbReference type="NCBI Taxonomy" id="58324"/>
    <lineage>
        <taxon>Eukaryota</taxon>
        <taxon>Metazoa</taxon>
        <taxon>Chordata</taxon>
        <taxon>Craniata</taxon>
        <taxon>Vertebrata</taxon>
        <taxon>Euteleostomi</taxon>
        <taxon>Actinopterygii</taxon>
        <taxon>Neopterygii</taxon>
        <taxon>Teleostei</taxon>
        <taxon>Ostariophysi</taxon>
        <taxon>Cypriniformes</taxon>
        <taxon>Leuciscidae</taxon>
        <taxon>Phoxininae</taxon>
        <taxon>Phoxinus</taxon>
    </lineage>
</organism>
<dbReference type="PANTHER" id="PTHR11566">
    <property type="entry name" value="DYNAMIN"/>
    <property type="match status" value="1"/>
</dbReference>
<dbReference type="SMART" id="SM00302">
    <property type="entry name" value="GED"/>
    <property type="match status" value="1"/>
</dbReference>
<dbReference type="Pfam" id="PF02212">
    <property type="entry name" value="GED"/>
    <property type="match status" value="1"/>
</dbReference>